<dbReference type="eggNOG" id="ENOG502REFV">
    <property type="taxonomic scope" value="Eukaryota"/>
</dbReference>
<reference evidence="2" key="1">
    <citation type="journal article" date="2012" name="Nat. Genet.">
        <title>Lifestyle transitions in plant pathogenic Colletotrichum fungi deciphered by genome and transcriptome analyses.</title>
        <authorList>
            <person name="O'Connell R.J."/>
            <person name="Thon M.R."/>
            <person name="Hacquard S."/>
            <person name="Amyotte S.G."/>
            <person name="Kleemann J."/>
            <person name="Torres M.F."/>
            <person name="Damm U."/>
            <person name="Buiate E.A."/>
            <person name="Epstein L."/>
            <person name="Alkan N."/>
            <person name="Altmueller J."/>
            <person name="Alvarado-Balderrama L."/>
            <person name="Bauser C.A."/>
            <person name="Becker C."/>
            <person name="Birren B.W."/>
            <person name="Chen Z."/>
            <person name="Choi J."/>
            <person name="Crouch J.A."/>
            <person name="Duvick J.P."/>
            <person name="Farman M.A."/>
            <person name="Gan P."/>
            <person name="Heiman D."/>
            <person name="Henrissat B."/>
            <person name="Howard R.J."/>
            <person name="Kabbage M."/>
            <person name="Koch C."/>
            <person name="Kracher B."/>
            <person name="Kubo Y."/>
            <person name="Law A.D."/>
            <person name="Lebrun M.-H."/>
            <person name="Lee Y.-H."/>
            <person name="Miyara I."/>
            <person name="Moore N."/>
            <person name="Neumann U."/>
            <person name="Nordstroem K."/>
            <person name="Panaccione D.G."/>
            <person name="Panstruga R."/>
            <person name="Place M."/>
            <person name="Proctor R.H."/>
            <person name="Prusky D."/>
            <person name="Rech G."/>
            <person name="Reinhardt R."/>
            <person name="Rollins J.A."/>
            <person name="Rounsley S."/>
            <person name="Schardl C.L."/>
            <person name="Schwartz D.C."/>
            <person name="Shenoy N."/>
            <person name="Shirasu K."/>
            <person name="Sikhakolli U.R."/>
            <person name="Stueber K."/>
            <person name="Sukno S.A."/>
            <person name="Sweigard J.A."/>
            <person name="Takano Y."/>
            <person name="Takahara H."/>
            <person name="Trail F."/>
            <person name="van der Does H.C."/>
            <person name="Voll L.M."/>
            <person name="Will I."/>
            <person name="Young S."/>
            <person name="Zeng Q."/>
            <person name="Zhang J."/>
            <person name="Zhou S."/>
            <person name="Dickman M.B."/>
            <person name="Schulze-Lefert P."/>
            <person name="Ver Loren van Themaat E."/>
            <person name="Ma L.-J."/>
            <person name="Vaillancourt L.J."/>
        </authorList>
    </citation>
    <scope>NUCLEOTIDE SEQUENCE [LARGE SCALE GENOMIC DNA]</scope>
    <source>
        <strain evidence="2">M1.001 / M2 / FGSC 10212</strain>
    </source>
</reference>
<proteinExistence type="predicted"/>
<dbReference type="OrthoDB" id="5538558at2759"/>
<sequence>MQATRLLSQQAAAPLVRRVIPNARRGHAPLRHLKLLNPESAVPTPKPRLRAGRDLLQRIGKCLAFGCNPQQTADAAAVVRTVVNDWARIEMTLSKCGTQEDLVYKQTLLRPGDEASLATPEPTWKVFGQRQQLSQVACQATMHLLNHAIATAAPDRKWIWHALRAGDITGSPGRLAVDATRLRFQPVRLPLDIITGSGEELGSHSAYARLLTYSLFSDRACLTFKVYIRSNIRMAVIADGFVQMSTSFNQATPDAISSLKQELGRMTAFQHDRDTQNRARIQHAELLNAIEKLENETWNRDDAVEDFGSASPASPA</sequence>
<dbReference type="VEuPathDB" id="FungiDB:GLRG_01127"/>
<dbReference type="HOGENOM" id="CLU_1004770_0_0_1"/>
<dbReference type="AlphaFoldDB" id="E3Q5L6"/>
<evidence type="ECO:0000313" key="2">
    <source>
        <dbReference type="Proteomes" id="UP000008782"/>
    </source>
</evidence>
<name>E3Q5L6_COLGM</name>
<evidence type="ECO:0000313" key="1">
    <source>
        <dbReference type="EMBL" id="EFQ25983.1"/>
    </source>
</evidence>
<dbReference type="RefSeq" id="XP_008090003.1">
    <property type="nucleotide sequence ID" value="XM_008091812.1"/>
</dbReference>
<protein>
    <submittedName>
        <fullName evidence="1">Uncharacterized protein</fullName>
    </submittedName>
</protein>
<dbReference type="Proteomes" id="UP000008782">
    <property type="component" value="Unassembled WGS sequence"/>
</dbReference>
<gene>
    <name evidence="1" type="ORF">GLRG_01127</name>
</gene>
<dbReference type="EMBL" id="GG697333">
    <property type="protein sequence ID" value="EFQ25983.1"/>
    <property type="molecule type" value="Genomic_DNA"/>
</dbReference>
<keyword evidence="2" id="KW-1185">Reference proteome</keyword>
<accession>E3Q5L6</accession>
<organism evidence="2">
    <name type="scientific">Colletotrichum graminicola (strain M1.001 / M2 / FGSC 10212)</name>
    <name type="common">Maize anthracnose fungus</name>
    <name type="synonym">Glomerella graminicola</name>
    <dbReference type="NCBI Taxonomy" id="645133"/>
    <lineage>
        <taxon>Eukaryota</taxon>
        <taxon>Fungi</taxon>
        <taxon>Dikarya</taxon>
        <taxon>Ascomycota</taxon>
        <taxon>Pezizomycotina</taxon>
        <taxon>Sordariomycetes</taxon>
        <taxon>Hypocreomycetidae</taxon>
        <taxon>Glomerellales</taxon>
        <taxon>Glomerellaceae</taxon>
        <taxon>Colletotrichum</taxon>
        <taxon>Colletotrichum graminicola species complex</taxon>
    </lineage>
</organism>
<dbReference type="GeneID" id="24406492"/>